<evidence type="ECO:0000256" key="7">
    <source>
        <dbReference type="ARBA" id="ARBA00047304"/>
    </source>
</evidence>
<dbReference type="InterPro" id="IPR027417">
    <property type="entry name" value="P-loop_NTPase"/>
</dbReference>
<name>A0A1U8LQD0_GOSHI</name>
<dbReference type="GeneID" id="107929802"/>
<evidence type="ECO:0000256" key="5">
    <source>
        <dbReference type="ARBA" id="ARBA00022821"/>
    </source>
</evidence>
<feature type="domain" description="TIR" evidence="8">
    <location>
        <begin position="16"/>
        <end position="179"/>
    </location>
</feature>
<dbReference type="KEGG" id="ghi:107929802"/>
<dbReference type="RefSeq" id="XP_016716801.2">
    <property type="nucleotide sequence ID" value="XM_016861312.2"/>
</dbReference>
<dbReference type="GO" id="GO:0061809">
    <property type="term" value="F:NAD+ nucleosidase activity, cyclic ADP-ribose generating"/>
    <property type="evidence" value="ECO:0007669"/>
    <property type="project" value="UniProtKB-EC"/>
</dbReference>
<dbReference type="Pfam" id="PF20160">
    <property type="entry name" value="C-JID"/>
    <property type="match status" value="1"/>
</dbReference>
<gene>
    <name evidence="10" type="primary">LOC107929802</name>
</gene>
<dbReference type="Gene3D" id="1.10.8.430">
    <property type="entry name" value="Helical domain of apoptotic protease-activating factors"/>
    <property type="match status" value="1"/>
</dbReference>
<dbReference type="STRING" id="3635.A0A1U8LQD0"/>
<keyword evidence="4" id="KW-0378">Hydrolase</keyword>
<dbReference type="Pfam" id="PF00931">
    <property type="entry name" value="NB-ARC"/>
    <property type="match status" value="1"/>
</dbReference>
<comment type="catalytic activity">
    <reaction evidence="7">
        <text>NAD(+) + H2O = ADP-D-ribose + nicotinamide + H(+)</text>
        <dbReference type="Rhea" id="RHEA:16301"/>
        <dbReference type="ChEBI" id="CHEBI:15377"/>
        <dbReference type="ChEBI" id="CHEBI:15378"/>
        <dbReference type="ChEBI" id="CHEBI:17154"/>
        <dbReference type="ChEBI" id="CHEBI:57540"/>
        <dbReference type="ChEBI" id="CHEBI:57967"/>
        <dbReference type="EC" id="3.2.2.6"/>
    </reaction>
    <physiologicalReaction direction="left-to-right" evidence="7">
        <dbReference type="Rhea" id="RHEA:16302"/>
    </physiologicalReaction>
</comment>
<dbReference type="SMART" id="SM00369">
    <property type="entry name" value="LRR_TYP"/>
    <property type="match status" value="11"/>
</dbReference>
<keyword evidence="9" id="KW-1185">Reference proteome</keyword>
<dbReference type="PaxDb" id="3635-A0A1U8LQD0"/>
<dbReference type="InterPro" id="IPR045344">
    <property type="entry name" value="C-JID"/>
</dbReference>
<dbReference type="SUPFAM" id="SSF52540">
    <property type="entry name" value="P-loop containing nucleoside triphosphate hydrolases"/>
    <property type="match status" value="1"/>
</dbReference>
<evidence type="ECO:0000259" key="8">
    <source>
        <dbReference type="PROSITE" id="PS50104"/>
    </source>
</evidence>
<dbReference type="InterPro" id="IPR058546">
    <property type="entry name" value="RPS4B/Roq1-like_LRR"/>
</dbReference>
<dbReference type="GO" id="GO:0043531">
    <property type="term" value="F:ADP binding"/>
    <property type="evidence" value="ECO:0007669"/>
    <property type="project" value="InterPro"/>
</dbReference>
<protein>
    <recommendedName>
        <fullName evidence="1">ADP-ribosyl cyclase/cyclic ADP-ribose hydrolase</fullName>
        <ecNumber evidence="1">3.2.2.6</ecNumber>
    </recommendedName>
</protein>
<dbReference type="InterPro" id="IPR035897">
    <property type="entry name" value="Toll_tir_struct_dom_sf"/>
</dbReference>
<evidence type="ECO:0000256" key="2">
    <source>
        <dbReference type="ARBA" id="ARBA00022614"/>
    </source>
</evidence>
<evidence type="ECO:0000256" key="1">
    <source>
        <dbReference type="ARBA" id="ARBA00011982"/>
    </source>
</evidence>
<dbReference type="Pfam" id="PF23282">
    <property type="entry name" value="WHD_ROQ1"/>
    <property type="match status" value="1"/>
</dbReference>
<sequence>MFSSKSSAAADMIKSRTYDVFLSFRGKDTRDGFVSHLYKDLCRKNIETFIDDEELRKGDEISGALLTAIQGSRVSVIVFSKDYASSKWCLAELVKIMDCNKWVVPVFYGVDPRDVRNQTGSFADAFAKHEENFKHEPGKVKTWRSALTAAGKLSGWDSQVTRPDSTLVDKIVEDVVKILNCGTSSANLKGLVGIERRMQEVLSLFQDGFPDFRMLGIWGMGGIGKTTLADAIYHHVSNGFQRCCFLANVREHEEQRELLKLRNEFLSTILEDENLYISTPTIGSGFLKDRLSKKKVLIVCDDVSKISQLEFLFGGIDRIGPGSRVIVTTRNKQVLVQCGIDLIYNMKELDKDESVQLFCQCAFKSNNPTEYQLKLSKMVLNVANGNPLAIRLIGSSLYGKTKSYQESEVKKLNKVPRQDIQEVLKWSFDGLDCEEKEMFLDIACFFKGKDRDYVTRIMDACYDSAHSGIENLIDKSLISVSQNQIAMHDLLQQMGWNIARDESPLKLEKRSRLWIPEDSYNVLSKNNGTELLRGIELDMSQLAKLELEPTAMMKMRKLRFLKFYHSCGRILLFKGLLSLPEELRYLYWEGYPLRSLPTKFDLGYLVELDMRKSHLEQLWEGKQDLVNLKVITLDFSLNLVRIPDLSRAPNLEKINLFWCSNLRDLPSSLQHLEKLTLLNVNSCENLRSLPSFYKATSLIELDLGGCSNLCSFPEIMGTMESLRHLVLNGTALKELPSSIGNLIGLKELNMNNCKNLVCLPDSFYKLKSLTTFRLHGCSRLEIFPEIMDTMEWLYELDLSGTALKEIPSSIGNLIGLMRLNMNNCKNLVCLPDSFCKLKSLSRFYLQGCSRLEIFPEIMDTMEWLYELDLSGTALKELPSSIGNLIGLKDLNMNNCRNFVFLPDSFYKLKSLRRFYLKGCSRLEIFPEILDTMKRLYELDLNETALKELPSSIGNLIGLKDLNMNNCKSLVFLPDSFCKLKSLERFYLKGCSRLEIFPEIMDTMKMLYELDLSETALKELPSSIGNLIGLKDLNMNNCKSLVFLPDSFCKLKSLERFYLKGCSRLEIFPEIIDTMKMLYELDLSETALKELPSSIGNLIGLKDLNMNNCKNLVFLPDNFYKLKSLKRFYLKGCSRLEIFPEIMDTMERLKELDLSGTALKELPSSIGNLIGLEGLRLKNCKNLVFLPGSFYKLKSLRRFYLKGCSRLEIFPEIMETMKRLYELDLSGTALKELSSSIGNLIGLKDLNMNNCKSLVFLPDSFYKLKSLRRFYLKGCSRLEIFPEILDTMKRLYELDLSGTALKELPSSIGNLIGLKDLNMNNCKNLVCLPDSFCKLKSLTTFRLHGCLRLEIFPEIIDTMERLYELDLSGTALKELPSSIDNLVGLKYLSLNDCENFVCFLDSFFKLKSLLCLSLCGSSNLIVKNLFTAVGGRPVNQKDPHGFSSLKKLELSESNLENLPTTIKQFPLHELILRNCKRLKSLPELPPSLKCLDAHACTSLEDVSSIQKFFKQPLFCQDKPYGSLVLNFSNCFKLGEKGVGNDIDAEDSTSLEEVSSIKKVLKQAVFCKSLGWLFTNCFQLDQKAASGPETPKLEMPFEHMVTLLKDYHQAPPESKKRACIITCVPGSEIPEWFDFKSLGSSMNIQLPSEWCSNNSWINFPSFVASAVVSVPDSSYTGGEFGITCECHLKSRNGDDRCFICYSYFLFGSRLSDHVFLVYDGFKVREFVKSKASNNRIYIEATFNFYLEGLDSSQCEVKQCGVHRLFAN</sequence>
<dbReference type="GO" id="GO:0006952">
    <property type="term" value="P:defense response"/>
    <property type="evidence" value="ECO:0007669"/>
    <property type="project" value="InterPro"/>
</dbReference>
<reference evidence="10" key="2">
    <citation type="submission" date="2025-08" db="UniProtKB">
        <authorList>
            <consortium name="RefSeq"/>
        </authorList>
    </citation>
    <scope>IDENTIFICATION</scope>
</reference>
<dbReference type="Gene3D" id="3.40.50.300">
    <property type="entry name" value="P-loop containing nucleotide triphosphate hydrolases"/>
    <property type="match status" value="1"/>
</dbReference>
<keyword evidence="3" id="KW-0677">Repeat</keyword>
<dbReference type="SUPFAM" id="SSF52200">
    <property type="entry name" value="Toll/Interleukin receptor TIR domain"/>
    <property type="match status" value="1"/>
</dbReference>
<dbReference type="PROSITE" id="PS50104">
    <property type="entry name" value="TIR"/>
    <property type="match status" value="1"/>
</dbReference>
<proteinExistence type="predicted"/>
<dbReference type="InterPro" id="IPR011713">
    <property type="entry name" value="Leu-rich_rpt_3"/>
</dbReference>
<reference evidence="9" key="1">
    <citation type="journal article" date="2020" name="Nat. Genet.">
        <title>Genomic diversifications of five Gossypium allopolyploid species and their impact on cotton improvement.</title>
        <authorList>
            <person name="Chen Z.J."/>
            <person name="Sreedasyam A."/>
            <person name="Ando A."/>
            <person name="Song Q."/>
            <person name="De Santiago L.M."/>
            <person name="Hulse-Kemp A.M."/>
            <person name="Ding M."/>
            <person name="Ye W."/>
            <person name="Kirkbride R.C."/>
            <person name="Jenkins J."/>
            <person name="Plott C."/>
            <person name="Lovell J."/>
            <person name="Lin Y.M."/>
            <person name="Vaughn R."/>
            <person name="Liu B."/>
            <person name="Simpson S."/>
            <person name="Scheffler B.E."/>
            <person name="Wen L."/>
            <person name="Saski C.A."/>
            <person name="Grover C.E."/>
            <person name="Hu G."/>
            <person name="Conover J.L."/>
            <person name="Carlson J.W."/>
            <person name="Shu S."/>
            <person name="Boston L.B."/>
            <person name="Williams M."/>
            <person name="Peterson D.G."/>
            <person name="McGee K."/>
            <person name="Jones D.C."/>
            <person name="Wendel J.F."/>
            <person name="Stelly D.M."/>
            <person name="Grimwood J."/>
            <person name="Schmutz J."/>
        </authorList>
    </citation>
    <scope>NUCLEOTIDE SEQUENCE [LARGE SCALE GENOMIC DNA]</scope>
    <source>
        <strain evidence="9">cv. TM-1</strain>
    </source>
</reference>
<dbReference type="InterPro" id="IPR058192">
    <property type="entry name" value="WHD_ROQ1-like"/>
</dbReference>
<dbReference type="Pfam" id="PF01582">
    <property type="entry name" value="TIR"/>
    <property type="match status" value="1"/>
</dbReference>
<dbReference type="Pfam" id="PF07725">
    <property type="entry name" value="LRR_3"/>
    <property type="match status" value="1"/>
</dbReference>
<evidence type="ECO:0000256" key="4">
    <source>
        <dbReference type="ARBA" id="ARBA00022801"/>
    </source>
</evidence>
<dbReference type="Proteomes" id="UP000818029">
    <property type="component" value="Chromosome D11"/>
</dbReference>
<dbReference type="PANTHER" id="PTHR11017">
    <property type="entry name" value="LEUCINE-RICH REPEAT-CONTAINING PROTEIN"/>
    <property type="match status" value="1"/>
</dbReference>
<evidence type="ECO:0000256" key="6">
    <source>
        <dbReference type="ARBA" id="ARBA00023027"/>
    </source>
</evidence>
<dbReference type="PANTHER" id="PTHR11017:SF570">
    <property type="entry name" value="DISEASE RESISTANCE PROTEIN (TIR-NBS CLASS)-RELATED"/>
    <property type="match status" value="1"/>
</dbReference>
<dbReference type="InterPro" id="IPR044974">
    <property type="entry name" value="Disease_R_plants"/>
</dbReference>
<evidence type="ECO:0000313" key="9">
    <source>
        <dbReference type="Proteomes" id="UP000818029"/>
    </source>
</evidence>
<dbReference type="PRINTS" id="PR00364">
    <property type="entry name" value="DISEASERSIST"/>
</dbReference>
<dbReference type="EC" id="3.2.2.6" evidence="1"/>
<dbReference type="InterPro" id="IPR032675">
    <property type="entry name" value="LRR_dom_sf"/>
</dbReference>
<dbReference type="InterPro" id="IPR003591">
    <property type="entry name" value="Leu-rich_rpt_typical-subtyp"/>
</dbReference>
<dbReference type="Pfam" id="PF23286">
    <property type="entry name" value="LRR_13"/>
    <property type="match status" value="5"/>
</dbReference>
<dbReference type="Gene3D" id="3.40.50.10140">
    <property type="entry name" value="Toll/interleukin-1 receptor homology (TIR) domain"/>
    <property type="match status" value="1"/>
</dbReference>
<organism evidence="9 10">
    <name type="scientific">Gossypium hirsutum</name>
    <name type="common">Upland cotton</name>
    <name type="synonym">Gossypium mexicanum</name>
    <dbReference type="NCBI Taxonomy" id="3635"/>
    <lineage>
        <taxon>Eukaryota</taxon>
        <taxon>Viridiplantae</taxon>
        <taxon>Streptophyta</taxon>
        <taxon>Embryophyta</taxon>
        <taxon>Tracheophyta</taxon>
        <taxon>Spermatophyta</taxon>
        <taxon>Magnoliopsida</taxon>
        <taxon>eudicotyledons</taxon>
        <taxon>Gunneridae</taxon>
        <taxon>Pentapetalae</taxon>
        <taxon>rosids</taxon>
        <taxon>malvids</taxon>
        <taxon>Malvales</taxon>
        <taxon>Malvaceae</taxon>
        <taxon>Malvoideae</taxon>
        <taxon>Gossypium</taxon>
    </lineage>
</organism>
<dbReference type="InterPro" id="IPR000157">
    <property type="entry name" value="TIR_dom"/>
</dbReference>
<dbReference type="GO" id="GO:0007165">
    <property type="term" value="P:signal transduction"/>
    <property type="evidence" value="ECO:0007669"/>
    <property type="project" value="InterPro"/>
</dbReference>
<keyword evidence="5" id="KW-0611">Plant defense</keyword>
<keyword evidence="6" id="KW-0520">NAD</keyword>
<dbReference type="Gene3D" id="3.80.10.10">
    <property type="entry name" value="Ribonuclease Inhibitor"/>
    <property type="match status" value="7"/>
</dbReference>
<dbReference type="InterPro" id="IPR042197">
    <property type="entry name" value="Apaf_helical"/>
</dbReference>
<keyword evidence="2" id="KW-0433">Leucine-rich repeat</keyword>
<dbReference type="InterPro" id="IPR002182">
    <property type="entry name" value="NB-ARC"/>
</dbReference>
<evidence type="ECO:0000256" key="3">
    <source>
        <dbReference type="ARBA" id="ARBA00022737"/>
    </source>
</evidence>
<dbReference type="SUPFAM" id="SSF52058">
    <property type="entry name" value="L domain-like"/>
    <property type="match status" value="3"/>
</dbReference>
<evidence type="ECO:0000313" key="10">
    <source>
        <dbReference type="RefSeq" id="XP_016716801.2"/>
    </source>
</evidence>
<accession>A0A1U8LQD0</accession>
<dbReference type="SMR" id="A0A1U8LQD0"/>
<dbReference type="SMART" id="SM00255">
    <property type="entry name" value="TIR"/>
    <property type="match status" value="1"/>
</dbReference>